<reference evidence="1" key="1">
    <citation type="submission" date="2023-11" db="EMBL/GenBank/DDBJ databases">
        <title>Genome assemblies of two species of porcelain crab, Petrolisthes cinctipes and Petrolisthes manimaculis (Anomura: Porcellanidae).</title>
        <authorList>
            <person name="Angst P."/>
        </authorList>
    </citation>
    <scope>NUCLEOTIDE SEQUENCE</scope>
    <source>
        <strain evidence="1">PB745_02</strain>
        <tissue evidence="1">Gill</tissue>
    </source>
</reference>
<sequence>MLGNNPQTFTGRRGLTLTDTDGWLGAWLVGSLALQCQPSLPLLSVTSLIASNSDYRAIISPFNLWPFVHRAFMCLEKV</sequence>
<keyword evidence="2" id="KW-1185">Reference proteome</keyword>
<organism evidence="1 2">
    <name type="scientific">Petrolisthes manimaculis</name>
    <dbReference type="NCBI Taxonomy" id="1843537"/>
    <lineage>
        <taxon>Eukaryota</taxon>
        <taxon>Metazoa</taxon>
        <taxon>Ecdysozoa</taxon>
        <taxon>Arthropoda</taxon>
        <taxon>Crustacea</taxon>
        <taxon>Multicrustacea</taxon>
        <taxon>Malacostraca</taxon>
        <taxon>Eumalacostraca</taxon>
        <taxon>Eucarida</taxon>
        <taxon>Decapoda</taxon>
        <taxon>Pleocyemata</taxon>
        <taxon>Anomura</taxon>
        <taxon>Galatheoidea</taxon>
        <taxon>Porcellanidae</taxon>
        <taxon>Petrolisthes</taxon>
    </lineage>
</organism>
<accession>A0AAE1P5Z3</accession>
<evidence type="ECO:0000313" key="1">
    <source>
        <dbReference type="EMBL" id="KAK4301375.1"/>
    </source>
</evidence>
<dbReference type="EMBL" id="JAWZYT010002878">
    <property type="protein sequence ID" value="KAK4301375.1"/>
    <property type="molecule type" value="Genomic_DNA"/>
</dbReference>
<evidence type="ECO:0000313" key="2">
    <source>
        <dbReference type="Proteomes" id="UP001292094"/>
    </source>
</evidence>
<protein>
    <submittedName>
        <fullName evidence="1">Uncharacterized protein</fullName>
    </submittedName>
</protein>
<gene>
    <name evidence="1" type="ORF">Pmani_026472</name>
</gene>
<dbReference type="Proteomes" id="UP001292094">
    <property type="component" value="Unassembled WGS sequence"/>
</dbReference>
<proteinExistence type="predicted"/>
<comment type="caution">
    <text evidence="1">The sequence shown here is derived from an EMBL/GenBank/DDBJ whole genome shotgun (WGS) entry which is preliminary data.</text>
</comment>
<dbReference type="AlphaFoldDB" id="A0AAE1P5Z3"/>
<name>A0AAE1P5Z3_9EUCA</name>